<protein>
    <submittedName>
        <fullName evidence="1">Uncharacterized protein</fullName>
    </submittedName>
</protein>
<accession>A0A5S4EIK7</accession>
<dbReference type="Proteomes" id="UP000306324">
    <property type="component" value="Unassembled WGS sequence"/>
</dbReference>
<name>A0A5S4EIK7_9PROT</name>
<reference evidence="1 2" key="1">
    <citation type="submission" date="2019-04" db="EMBL/GenBank/DDBJ databases">
        <title>A novel phosphate-accumulating bacterium identified in bioreactor for phosphate removal from wastewater.</title>
        <authorList>
            <person name="Kotlyarov R.Y."/>
            <person name="Beletsky A.V."/>
            <person name="Kallistova A.Y."/>
            <person name="Dorofeev A.G."/>
            <person name="Nikolaev Y.Y."/>
            <person name="Pimenov N.V."/>
            <person name="Ravin N.V."/>
            <person name="Mardanov A.V."/>
        </authorList>
    </citation>
    <scope>NUCLEOTIDE SEQUENCE [LARGE SCALE GENOMIC DNA]</scope>
    <source>
        <strain evidence="1 2">Bin19</strain>
    </source>
</reference>
<evidence type="ECO:0000313" key="2">
    <source>
        <dbReference type="Proteomes" id="UP000306324"/>
    </source>
</evidence>
<sequence>MNHEANPAAVTDHPACINLDEVESGASVTAQGFLVFALDQARAELERFDAPAQRKVPDLAGSVVIAQALIYLAERLNDGFFDVARSLDKLAVRIAATHATDTAAASTGSHEER</sequence>
<dbReference type="AlphaFoldDB" id="A0A5S4EIK7"/>
<keyword evidence="2" id="KW-1185">Reference proteome</keyword>
<dbReference type="RefSeq" id="WP_138678892.1">
    <property type="nucleotide sequence ID" value="NZ_SWAD01000116.1"/>
</dbReference>
<organism evidence="1 2">
    <name type="scientific">Candidatus Accumulibacter phosphatis</name>
    <dbReference type="NCBI Taxonomy" id="327160"/>
    <lineage>
        <taxon>Bacteria</taxon>
        <taxon>Pseudomonadati</taxon>
        <taxon>Pseudomonadota</taxon>
        <taxon>Betaproteobacteria</taxon>
        <taxon>Candidatus Accumulibacter</taxon>
    </lineage>
</organism>
<dbReference type="EMBL" id="SWAD01000116">
    <property type="protein sequence ID" value="TMQ75144.1"/>
    <property type="molecule type" value="Genomic_DNA"/>
</dbReference>
<proteinExistence type="predicted"/>
<evidence type="ECO:0000313" key="1">
    <source>
        <dbReference type="EMBL" id="TMQ75144.1"/>
    </source>
</evidence>
<comment type="caution">
    <text evidence="1">The sequence shown here is derived from an EMBL/GenBank/DDBJ whole genome shotgun (WGS) entry which is preliminary data.</text>
</comment>
<gene>
    <name evidence="1" type="ORF">ACCUM_1921</name>
</gene>